<dbReference type="EMBL" id="BGZK01000713">
    <property type="protein sequence ID" value="GBP57329.1"/>
    <property type="molecule type" value="Genomic_DNA"/>
</dbReference>
<dbReference type="Proteomes" id="UP000299102">
    <property type="component" value="Unassembled WGS sequence"/>
</dbReference>
<reference evidence="2 3" key="1">
    <citation type="journal article" date="2019" name="Commun. Biol.">
        <title>The bagworm genome reveals a unique fibroin gene that provides high tensile strength.</title>
        <authorList>
            <person name="Kono N."/>
            <person name="Nakamura H."/>
            <person name="Ohtoshi R."/>
            <person name="Tomita M."/>
            <person name="Numata K."/>
            <person name="Arakawa K."/>
        </authorList>
    </citation>
    <scope>NUCLEOTIDE SEQUENCE [LARGE SCALE GENOMIC DNA]</scope>
</reference>
<feature type="region of interest" description="Disordered" evidence="1">
    <location>
        <begin position="66"/>
        <end position="86"/>
    </location>
</feature>
<name>A0A4C1X4M8_EUMVA</name>
<keyword evidence="3" id="KW-1185">Reference proteome</keyword>
<evidence type="ECO:0000313" key="2">
    <source>
        <dbReference type="EMBL" id="GBP57329.1"/>
    </source>
</evidence>
<gene>
    <name evidence="2" type="ORF">EVAR_39969_1</name>
</gene>
<evidence type="ECO:0000256" key="1">
    <source>
        <dbReference type="SAM" id="MobiDB-lite"/>
    </source>
</evidence>
<dbReference type="AlphaFoldDB" id="A0A4C1X4M8"/>
<accession>A0A4C1X4M8</accession>
<proteinExistence type="predicted"/>
<evidence type="ECO:0000313" key="3">
    <source>
        <dbReference type="Proteomes" id="UP000299102"/>
    </source>
</evidence>
<sequence length="86" mass="9647">MVQRKKSETLRFSVSLLASFQGSDENRLGVVRLSRSKSTYAPNGMQLNDVRYNGAIKENISIKRADPARHPRASKGARCHLITYTP</sequence>
<organism evidence="2 3">
    <name type="scientific">Eumeta variegata</name>
    <name type="common">Bagworm moth</name>
    <name type="synonym">Eumeta japonica</name>
    <dbReference type="NCBI Taxonomy" id="151549"/>
    <lineage>
        <taxon>Eukaryota</taxon>
        <taxon>Metazoa</taxon>
        <taxon>Ecdysozoa</taxon>
        <taxon>Arthropoda</taxon>
        <taxon>Hexapoda</taxon>
        <taxon>Insecta</taxon>
        <taxon>Pterygota</taxon>
        <taxon>Neoptera</taxon>
        <taxon>Endopterygota</taxon>
        <taxon>Lepidoptera</taxon>
        <taxon>Glossata</taxon>
        <taxon>Ditrysia</taxon>
        <taxon>Tineoidea</taxon>
        <taxon>Psychidae</taxon>
        <taxon>Oiketicinae</taxon>
        <taxon>Eumeta</taxon>
    </lineage>
</organism>
<protein>
    <submittedName>
        <fullName evidence="2">Uncharacterized protein</fullName>
    </submittedName>
</protein>
<comment type="caution">
    <text evidence="2">The sequence shown here is derived from an EMBL/GenBank/DDBJ whole genome shotgun (WGS) entry which is preliminary data.</text>
</comment>